<dbReference type="InterPro" id="IPR029021">
    <property type="entry name" value="Prot-tyrosine_phosphatase-like"/>
</dbReference>
<dbReference type="InParanoid" id="A0A2R5GRR9"/>
<sequence>MASTPGRLVQVPPFRFAVVSCGRTSDRDECLYRGAYPSLRNFPFLSGLGLASVVSIVKGGLSGLTVDLIEFCKHERIRLIVINLGEESKIPSVASVTRVLGLLADRRNLPAYVHCVDGGLATGVFVMCLRMMQHWSIESMSAEYSRFVKEGNVPSEVRNFVVSTFRASNVDLPVAKRASSEGENEDDNVAGDDAFSTMIASWVTFKPFADASSG</sequence>
<organism evidence="1 2">
    <name type="scientific">Hondaea fermentalgiana</name>
    <dbReference type="NCBI Taxonomy" id="2315210"/>
    <lineage>
        <taxon>Eukaryota</taxon>
        <taxon>Sar</taxon>
        <taxon>Stramenopiles</taxon>
        <taxon>Bigyra</taxon>
        <taxon>Labyrinthulomycetes</taxon>
        <taxon>Thraustochytrida</taxon>
        <taxon>Thraustochytriidae</taxon>
        <taxon>Hondaea</taxon>
    </lineage>
</organism>
<dbReference type="AlphaFoldDB" id="A0A2R5GRR9"/>
<dbReference type="InterPro" id="IPR004861">
    <property type="entry name" value="Siw14-like"/>
</dbReference>
<reference evidence="1 2" key="1">
    <citation type="submission" date="2017-12" db="EMBL/GenBank/DDBJ databases">
        <title>Sequencing, de novo assembly and annotation of complete genome of a new Thraustochytrid species, strain FCC1311.</title>
        <authorList>
            <person name="Sedici K."/>
            <person name="Godart F."/>
            <person name="Aiese Cigliano R."/>
            <person name="Sanseverino W."/>
            <person name="Barakat M."/>
            <person name="Ortet P."/>
            <person name="Marechal E."/>
            <person name="Cagnac O."/>
            <person name="Amato A."/>
        </authorList>
    </citation>
    <scope>NUCLEOTIDE SEQUENCE [LARGE SCALE GENOMIC DNA]</scope>
</reference>
<evidence type="ECO:0000313" key="2">
    <source>
        <dbReference type="Proteomes" id="UP000241890"/>
    </source>
</evidence>
<evidence type="ECO:0000313" key="1">
    <source>
        <dbReference type="EMBL" id="GBG33577.1"/>
    </source>
</evidence>
<protein>
    <submittedName>
        <fullName evidence="1">Pogo transposable element with KRAB domain</fullName>
    </submittedName>
</protein>
<keyword evidence="2" id="KW-1185">Reference proteome</keyword>
<dbReference type="Pfam" id="PF03162">
    <property type="entry name" value="Y_phosphatase2"/>
    <property type="match status" value="1"/>
</dbReference>
<proteinExistence type="predicted"/>
<dbReference type="OrthoDB" id="6375174at2759"/>
<dbReference type="GO" id="GO:0016791">
    <property type="term" value="F:phosphatase activity"/>
    <property type="evidence" value="ECO:0007669"/>
    <property type="project" value="TreeGrafter"/>
</dbReference>
<dbReference type="EMBL" id="BEYU01000162">
    <property type="protein sequence ID" value="GBG33577.1"/>
    <property type="molecule type" value="Genomic_DNA"/>
</dbReference>
<dbReference type="PANTHER" id="PTHR31126:SF14">
    <property type="entry name" value="TYROSINE-PROTEIN PHOSPHATASE OCA6-RELATED"/>
    <property type="match status" value="1"/>
</dbReference>
<dbReference type="SUPFAM" id="SSF52799">
    <property type="entry name" value="(Phosphotyrosine protein) phosphatases II"/>
    <property type="match status" value="1"/>
</dbReference>
<dbReference type="PANTHER" id="PTHR31126">
    <property type="entry name" value="TYROSINE-PROTEIN PHOSPHATASE"/>
    <property type="match status" value="1"/>
</dbReference>
<gene>
    <name evidence="1" type="ORF">FCC1311_098002</name>
</gene>
<accession>A0A2R5GRR9</accession>
<comment type="caution">
    <text evidence="1">The sequence shown here is derived from an EMBL/GenBank/DDBJ whole genome shotgun (WGS) entry which is preliminary data.</text>
</comment>
<name>A0A2R5GRR9_9STRA</name>
<dbReference type="Proteomes" id="UP000241890">
    <property type="component" value="Unassembled WGS sequence"/>
</dbReference>
<dbReference type="Gene3D" id="3.90.190.10">
    <property type="entry name" value="Protein tyrosine phosphatase superfamily"/>
    <property type="match status" value="1"/>
</dbReference>